<dbReference type="AlphaFoldDB" id="A0A9X5BGP9"/>
<gene>
    <name evidence="2" type="ORF">D5281_14085</name>
</gene>
<proteinExistence type="predicted"/>
<dbReference type="EMBL" id="QZDT01000022">
    <property type="protein sequence ID" value="NBJ93690.1"/>
    <property type="molecule type" value="Genomic_DNA"/>
</dbReference>
<protein>
    <submittedName>
        <fullName evidence="2">Uncharacterized protein</fullName>
    </submittedName>
</protein>
<sequence>MGAFYGQNNGCGAGIFPVVHGRGIRHQGSPGRRKCLFWACFSGCHGAWLGFLWEIRTSAARSDFLIRKKGAVFDVGGRSALTLAATFYAGYRGAAALLGSRGNAHWRVKGGSPYRVKGETPCPARVDACVNSYWVLPDASPAGSAAPQPSRQPGNLEKGRRIWH</sequence>
<feature type="compositionally biased region" description="Low complexity" evidence="1">
    <location>
        <begin position="140"/>
        <end position="149"/>
    </location>
</feature>
<keyword evidence="3" id="KW-1185">Reference proteome</keyword>
<accession>A0A9X5BGP9</accession>
<comment type="caution">
    <text evidence="2">The sequence shown here is derived from an EMBL/GenBank/DDBJ whole genome shotgun (WGS) entry which is preliminary data.</text>
</comment>
<organism evidence="2 3">
    <name type="scientific">Parablautia muri</name>
    <dbReference type="NCBI Taxonomy" id="2320879"/>
    <lineage>
        <taxon>Bacteria</taxon>
        <taxon>Bacillati</taxon>
        <taxon>Bacillota</taxon>
        <taxon>Clostridia</taxon>
        <taxon>Lachnospirales</taxon>
        <taxon>Lachnospiraceae</taxon>
        <taxon>Parablautia</taxon>
    </lineage>
</organism>
<name>A0A9X5BGP9_9FIRM</name>
<reference evidence="2" key="1">
    <citation type="submission" date="2018-09" db="EMBL/GenBank/DDBJ databases">
        <title>Murine metabolic-syndrome-specific gut microbial biobank.</title>
        <authorList>
            <person name="Liu C."/>
        </authorList>
    </citation>
    <scope>NUCLEOTIDE SEQUENCE</scope>
    <source>
        <strain evidence="2">D42-62</strain>
    </source>
</reference>
<dbReference type="Proteomes" id="UP001154420">
    <property type="component" value="Unassembled WGS sequence"/>
</dbReference>
<evidence type="ECO:0000256" key="1">
    <source>
        <dbReference type="SAM" id="MobiDB-lite"/>
    </source>
</evidence>
<feature type="region of interest" description="Disordered" evidence="1">
    <location>
        <begin position="140"/>
        <end position="164"/>
    </location>
</feature>
<evidence type="ECO:0000313" key="3">
    <source>
        <dbReference type="Proteomes" id="UP001154420"/>
    </source>
</evidence>
<evidence type="ECO:0000313" key="2">
    <source>
        <dbReference type="EMBL" id="NBJ93690.1"/>
    </source>
</evidence>